<accession>A0A8R1EHQ4</accession>
<dbReference type="AlphaFoldDB" id="A0A8R1EHQ4"/>
<protein>
    <submittedName>
        <fullName evidence="2">Uncharacterized protein</fullName>
    </submittedName>
</protein>
<proteinExistence type="predicted"/>
<organism evidence="2 3">
    <name type="scientific">Caenorhabditis japonica</name>
    <dbReference type="NCBI Taxonomy" id="281687"/>
    <lineage>
        <taxon>Eukaryota</taxon>
        <taxon>Metazoa</taxon>
        <taxon>Ecdysozoa</taxon>
        <taxon>Nematoda</taxon>
        <taxon>Chromadorea</taxon>
        <taxon>Rhabditida</taxon>
        <taxon>Rhabditina</taxon>
        <taxon>Rhabditomorpha</taxon>
        <taxon>Rhabditoidea</taxon>
        <taxon>Rhabditidae</taxon>
        <taxon>Peloderinae</taxon>
        <taxon>Caenorhabditis</taxon>
    </lineage>
</organism>
<feature type="signal peptide" evidence="1">
    <location>
        <begin position="1"/>
        <end position="23"/>
    </location>
</feature>
<reference evidence="2" key="2">
    <citation type="submission" date="2022-06" db="UniProtKB">
        <authorList>
            <consortium name="EnsemblMetazoa"/>
        </authorList>
    </citation>
    <scope>IDENTIFICATION</scope>
    <source>
        <strain evidence="2">DF5081</strain>
    </source>
</reference>
<evidence type="ECO:0000313" key="3">
    <source>
        <dbReference type="Proteomes" id="UP000005237"/>
    </source>
</evidence>
<sequence>MADFSRSTLYYFALCAFFGSSSAVTCYFGEYDFFVPYPRGTTYCVAIYSLDGSYTYARSHVGDLPDKIATELVKDPKDLTKTSHCHLMEHEDRGPMIECFCKSHFCNEITHVDDALHKFLYKKKMNHPAATS</sequence>
<dbReference type="Proteomes" id="UP000005237">
    <property type="component" value="Unassembled WGS sequence"/>
</dbReference>
<evidence type="ECO:0000256" key="1">
    <source>
        <dbReference type="SAM" id="SignalP"/>
    </source>
</evidence>
<evidence type="ECO:0000313" key="2">
    <source>
        <dbReference type="EnsemblMetazoa" id="CJA33927.1"/>
    </source>
</evidence>
<reference evidence="3" key="1">
    <citation type="submission" date="2010-08" db="EMBL/GenBank/DDBJ databases">
        <authorList>
            <consortium name="Caenorhabditis japonica Sequencing Consortium"/>
            <person name="Wilson R.K."/>
        </authorList>
    </citation>
    <scope>NUCLEOTIDE SEQUENCE [LARGE SCALE GENOMIC DNA]</scope>
    <source>
        <strain evidence="3">DF5081</strain>
    </source>
</reference>
<feature type="chain" id="PRO_5035865968" evidence="1">
    <location>
        <begin position="24"/>
        <end position="132"/>
    </location>
</feature>
<keyword evidence="3" id="KW-1185">Reference proteome</keyword>
<name>A0A8R1EHQ4_CAEJA</name>
<dbReference type="EnsemblMetazoa" id="CJA33927.1">
    <property type="protein sequence ID" value="CJA33927.1"/>
    <property type="gene ID" value="WBGene00209774"/>
</dbReference>
<keyword evidence="1" id="KW-0732">Signal</keyword>